<sequence length="480" mass="52400">MDDGGLRVRAVADENVAVVVVVLVALVGLGVFMTYGAYGQTNERTETTVDTEVTWTSTGQFAHQATVINDTRVFDVGETLENRSAYFRKIAPRLNGSFVYNYTSDSGELTAEASTTLVVRSVADGGQVTQRDYWRIERPLEKTTATLAPGETLRQSFAQNVSRLEREIEQIQTELGTSAGTIETTFVTRVQLDGTRSGQPVETNRTYRLPLTIENDLYRVNDSGPVVERGERTVRDREEVMVPPGPLWRYGGPLALFVGVVGLIGLGYGRYSGLLLVTEREHAYLDYRADRAEFDEWISEARFPAGRVEDADTSIETTSLSGLVDLAIDTDRRVIEVADDESYLVLDGDVVYYYDAPTLSAADDLLEPSDAVASLTDSETDAERASEQARDDEATQEADADGDAQSVFERLRHRADLGSDGASTSDESANDNETVESNSGQSDVDETHSHEKDVGRAGEDDSDADAAGADDDSESDAEET</sequence>
<feature type="region of interest" description="Disordered" evidence="1">
    <location>
        <begin position="372"/>
        <end position="480"/>
    </location>
</feature>
<keyword evidence="4" id="KW-1185">Reference proteome</keyword>
<dbReference type="KEGG" id="hsn:DV733_01445"/>
<keyword evidence="2" id="KW-0812">Transmembrane</keyword>
<name>A0A4D6HB27_9EURY</name>
<dbReference type="InterPro" id="IPR035185">
    <property type="entry name" value="DUF5305"/>
</dbReference>
<accession>A0A4D6HB27</accession>
<feature type="transmembrane region" description="Helical" evidence="2">
    <location>
        <begin position="16"/>
        <end position="38"/>
    </location>
</feature>
<feature type="transmembrane region" description="Helical" evidence="2">
    <location>
        <begin position="247"/>
        <end position="268"/>
    </location>
</feature>
<keyword evidence="2" id="KW-1133">Transmembrane helix</keyword>
<feature type="compositionally biased region" description="Basic and acidic residues" evidence="1">
    <location>
        <begin position="381"/>
        <end position="393"/>
    </location>
</feature>
<gene>
    <name evidence="3" type="ORF">DV733_01445</name>
</gene>
<dbReference type="Pfam" id="PF17231">
    <property type="entry name" value="DUF5305"/>
    <property type="match status" value="1"/>
</dbReference>
<evidence type="ECO:0008006" key="5">
    <source>
        <dbReference type="Google" id="ProtNLM"/>
    </source>
</evidence>
<evidence type="ECO:0000313" key="3">
    <source>
        <dbReference type="EMBL" id="QCC49967.1"/>
    </source>
</evidence>
<evidence type="ECO:0000313" key="4">
    <source>
        <dbReference type="Proteomes" id="UP000296706"/>
    </source>
</evidence>
<feature type="compositionally biased region" description="Acidic residues" evidence="1">
    <location>
        <begin position="460"/>
        <end position="480"/>
    </location>
</feature>
<dbReference type="EMBL" id="CP031310">
    <property type="protein sequence ID" value="QCC49967.1"/>
    <property type="molecule type" value="Genomic_DNA"/>
</dbReference>
<dbReference type="OrthoDB" id="270764at2157"/>
<dbReference type="Proteomes" id="UP000296706">
    <property type="component" value="Chromosome"/>
</dbReference>
<dbReference type="STRING" id="1457250.GCA_000755225_02583"/>
<organism evidence="3 4">
    <name type="scientific">Halapricum salinum</name>
    <dbReference type="NCBI Taxonomy" id="1457250"/>
    <lineage>
        <taxon>Archaea</taxon>
        <taxon>Methanobacteriati</taxon>
        <taxon>Methanobacteriota</taxon>
        <taxon>Stenosarchaea group</taxon>
        <taxon>Halobacteria</taxon>
        <taxon>Halobacteriales</taxon>
        <taxon>Haloarculaceae</taxon>
        <taxon>Halapricum</taxon>
    </lineage>
</organism>
<dbReference type="GeneID" id="39846491"/>
<proteinExistence type="predicted"/>
<evidence type="ECO:0000256" key="1">
    <source>
        <dbReference type="SAM" id="MobiDB-lite"/>
    </source>
</evidence>
<reference evidence="3 4" key="1">
    <citation type="journal article" date="2019" name="Nat. Commun.">
        <title>A new type of DNA phosphorothioation-based antiviral system in archaea.</title>
        <authorList>
            <person name="Xiong L."/>
            <person name="Liu S."/>
            <person name="Chen S."/>
            <person name="Xiao Y."/>
            <person name="Zhu B."/>
            <person name="Gao Y."/>
            <person name="Zhang Y."/>
            <person name="Chen B."/>
            <person name="Luo J."/>
            <person name="Deng Z."/>
            <person name="Chen X."/>
            <person name="Wang L."/>
            <person name="Chen S."/>
        </authorList>
    </citation>
    <scope>NUCLEOTIDE SEQUENCE [LARGE SCALE GENOMIC DNA]</scope>
    <source>
        <strain evidence="3 4">CBA1105</strain>
    </source>
</reference>
<dbReference type="RefSeq" id="WP_049993407.1">
    <property type="nucleotide sequence ID" value="NZ_CP031310.1"/>
</dbReference>
<protein>
    <recommendedName>
        <fullName evidence="5">DUF5305 domain-containing protein</fullName>
    </recommendedName>
</protein>
<dbReference type="AlphaFoldDB" id="A0A4D6HB27"/>
<keyword evidence="2" id="KW-0472">Membrane</keyword>
<evidence type="ECO:0000256" key="2">
    <source>
        <dbReference type="SAM" id="Phobius"/>
    </source>
</evidence>
<feature type="compositionally biased region" description="Basic and acidic residues" evidence="1">
    <location>
        <begin position="445"/>
        <end position="459"/>
    </location>
</feature>